<name>A0ABW5T5M3_9BACI</name>
<dbReference type="RefSeq" id="WP_380714128.1">
    <property type="nucleotide sequence ID" value="NZ_JBHUML010000005.1"/>
</dbReference>
<feature type="transmembrane region" description="Helical" evidence="1">
    <location>
        <begin position="46"/>
        <end position="64"/>
    </location>
</feature>
<evidence type="ECO:0000313" key="3">
    <source>
        <dbReference type="Proteomes" id="UP001597520"/>
    </source>
</evidence>
<keyword evidence="1" id="KW-1133">Transmembrane helix</keyword>
<comment type="caution">
    <text evidence="2">The sequence shown here is derived from an EMBL/GenBank/DDBJ whole genome shotgun (WGS) entry which is preliminary data.</text>
</comment>
<feature type="transmembrane region" description="Helical" evidence="1">
    <location>
        <begin position="70"/>
        <end position="90"/>
    </location>
</feature>
<accession>A0ABW5T5M3</accession>
<gene>
    <name evidence="2" type="ORF">ACFSUB_15300</name>
</gene>
<keyword evidence="1" id="KW-0472">Membrane</keyword>
<proteinExistence type="predicted"/>
<keyword evidence="3" id="KW-1185">Reference proteome</keyword>
<organism evidence="2 3">
    <name type="scientific">Salibacterium lacus</name>
    <dbReference type="NCBI Taxonomy" id="1898109"/>
    <lineage>
        <taxon>Bacteria</taxon>
        <taxon>Bacillati</taxon>
        <taxon>Bacillota</taxon>
        <taxon>Bacilli</taxon>
        <taxon>Bacillales</taxon>
        <taxon>Bacillaceae</taxon>
    </lineage>
</organism>
<feature type="transmembrane region" description="Helical" evidence="1">
    <location>
        <begin position="124"/>
        <end position="144"/>
    </location>
</feature>
<sequence length="178" mass="20796">MSEVESMRHWFHRTDMYNGTSIERLDKMHETEWDIQEVKRSKKLELVQHNLVMLLLFVWFVQYVHNGASASVLLGLCSVLLWITAIPSLYKLKRGKAFGTKSSRIVQNFDRHLKGGKRWKRRTMIEACFIIFISTVFTVLLFVMDVDSVRLDSPIDIFPFIGGWAGFNVVEMIRLNNL</sequence>
<reference evidence="3" key="1">
    <citation type="journal article" date="2019" name="Int. J. Syst. Evol. Microbiol.">
        <title>The Global Catalogue of Microorganisms (GCM) 10K type strain sequencing project: providing services to taxonomists for standard genome sequencing and annotation.</title>
        <authorList>
            <consortium name="The Broad Institute Genomics Platform"/>
            <consortium name="The Broad Institute Genome Sequencing Center for Infectious Disease"/>
            <person name="Wu L."/>
            <person name="Ma J."/>
        </authorList>
    </citation>
    <scope>NUCLEOTIDE SEQUENCE [LARGE SCALE GENOMIC DNA]</scope>
    <source>
        <strain evidence="3">KCTC 33792</strain>
    </source>
</reference>
<protein>
    <submittedName>
        <fullName evidence="2">Uncharacterized protein</fullName>
    </submittedName>
</protein>
<evidence type="ECO:0000313" key="2">
    <source>
        <dbReference type="EMBL" id="MFD2706828.1"/>
    </source>
</evidence>
<evidence type="ECO:0000256" key="1">
    <source>
        <dbReference type="SAM" id="Phobius"/>
    </source>
</evidence>
<dbReference type="EMBL" id="JBHUML010000005">
    <property type="protein sequence ID" value="MFD2706828.1"/>
    <property type="molecule type" value="Genomic_DNA"/>
</dbReference>
<keyword evidence="1" id="KW-0812">Transmembrane</keyword>
<dbReference type="Proteomes" id="UP001597520">
    <property type="component" value="Unassembled WGS sequence"/>
</dbReference>